<dbReference type="GO" id="GO:0004672">
    <property type="term" value="F:protein kinase activity"/>
    <property type="evidence" value="ECO:0000318"/>
    <property type="project" value="GO_Central"/>
</dbReference>
<feature type="transmembrane region" description="Helical" evidence="1">
    <location>
        <begin position="256"/>
        <end position="276"/>
    </location>
</feature>
<dbReference type="InterPro" id="IPR000719">
    <property type="entry name" value="Prot_kinase_dom"/>
</dbReference>
<dbReference type="GO" id="GO:0005886">
    <property type="term" value="C:plasma membrane"/>
    <property type="evidence" value="ECO:0000318"/>
    <property type="project" value="GO_Central"/>
</dbReference>
<keyword evidence="1" id="KW-1133">Transmembrane helix</keyword>
<evidence type="ECO:0000313" key="4">
    <source>
        <dbReference type="Proteomes" id="UP000215914"/>
    </source>
</evidence>
<dbReference type="Gene3D" id="3.30.200.20">
    <property type="entry name" value="Phosphorylase Kinase, domain 1"/>
    <property type="match status" value="1"/>
</dbReference>
<sequence length="283" mass="32842">MLSSVEHPNIVTLIGFCIEDSEMILVTDNVSNGYLRNYLRNDNDMRFLTWEKRLKICMDVANALEHLHSEMEDQKMIIHRDICSYNIGLDQNWRAKIDGFGNCVFLPPNQEDEAVYINLRGRPVYIDPEYEKTYKLKRESDVYSFGIVLLEILCGRAVNDPIYLKESHKGLGRVARQSFCTGTLEDIIDPILKEETSEYNFVLKRGPNKESLHTFMKIAYQCLAETQDQRPTMKVVVKELEKALSFQVSQRSKTSIFFYAHAKCLLIVFICTIVFVPKSLRLY</sequence>
<evidence type="ECO:0000313" key="3">
    <source>
        <dbReference type="EMBL" id="KAF5784333.1"/>
    </source>
</evidence>
<dbReference type="InterPro" id="IPR011009">
    <property type="entry name" value="Kinase-like_dom_sf"/>
</dbReference>
<dbReference type="AlphaFoldDB" id="A0A9K3HTN1"/>
<dbReference type="PROSITE" id="PS50011">
    <property type="entry name" value="PROTEIN_KINASE_DOM"/>
    <property type="match status" value="1"/>
</dbReference>
<protein>
    <recommendedName>
        <fullName evidence="2">Protein kinase domain-containing protein</fullName>
    </recommendedName>
</protein>
<keyword evidence="3" id="KW-0808">Transferase</keyword>
<proteinExistence type="predicted"/>
<dbReference type="GO" id="GO:0005524">
    <property type="term" value="F:ATP binding"/>
    <property type="evidence" value="ECO:0007669"/>
    <property type="project" value="InterPro"/>
</dbReference>
<keyword evidence="1" id="KW-0472">Membrane</keyword>
<dbReference type="SUPFAM" id="SSF56112">
    <property type="entry name" value="Protein kinase-like (PK-like)"/>
    <property type="match status" value="1"/>
</dbReference>
<dbReference type="PIRSF" id="PIRSF000654">
    <property type="entry name" value="Integrin-linked_kinase"/>
    <property type="match status" value="1"/>
</dbReference>
<reference evidence="3" key="1">
    <citation type="journal article" date="2017" name="Nature">
        <title>The sunflower genome provides insights into oil metabolism, flowering and Asterid evolution.</title>
        <authorList>
            <person name="Badouin H."/>
            <person name="Gouzy J."/>
            <person name="Grassa C.J."/>
            <person name="Murat F."/>
            <person name="Staton S.E."/>
            <person name="Cottret L."/>
            <person name="Lelandais-Briere C."/>
            <person name="Owens G.L."/>
            <person name="Carrere S."/>
            <person name="Mayjonade B."/>
            <person name="Legrand L."/>
            <person name="Gill N."/>
            <person name="Kane N.C."/>
            <person name="Bowers J.E."/>
            <person name="Hubner S."/>
            <person name="Bellec A."/>
            <person name="Berard A."/>
            <person name="Berges H."/>
            <person name="Blanchet N."/>
            <person name="Boniface M.C."/>
            <person name="Brunel D."/>
            <person name="Catrice O."/>
            <person name="Chaidir N."/>
            <person name="Claudel C."/>
            <person name="Donnadieu C."/>
            <person name="Faraut T."/>
            <person name="Fievet G."/>
            <person name="Helmstetter N."/>
            <person name="King M."/>
            <person name="Knapp S.J."/>
            <person name="Lai Z."/>
            <person name="Le Paslier M.C."/>
            <person name="Lippi Y."/>
            <person name="Lorenzon L."/>
            <person name="Mandel J.R."/>
            <person name="Marage G."/>
            <person name="Marchand G."/>
            <person name="Marquand E."/>
            <person name="Bret-Mestries E."/>
            <person name="Morien E."/>
            <person name="Nambeesan S."/>
            <person name="Nguyen T."/>
            <person name="Pegot-Espagnet P."/>
            <person name="Pouilly N."/>
            <person name="Raftis F."/>
            <person name="Sallet E."/>
            <person name="Schiex T."/>
            <person name="Thomas J."/>
            <person name="Vandecasteele C."/>
            <person name="Vares D."/>
            <person name="Vear F."/>
            <person name="Vautrin S."/>
            <person name="Crespi M."/>
            <person name="Mangin B."/>
            <person name="Burke J.M."/>
            <person name="Salse J."/>
            <person name="Munos S."/>
            <person name="Vincourt P."/>
            <person name="Rieseberg L.H."/>
            <person name="Langlade N.B."/>
        </authorList>
    </citation>
    <scope>NUCLEOTIDE SEQUENCE</scope>
    <source>
        <tissue evidence="3">Leaves</tissue>
    </source>
</reference>
<keyword evidence="1" id="KW-0812">Transmembrane</keyword>
<dbReference type="GO" id="GO:0004714">
    <property type="term" value="F:transmembrane receptor protein tyrosine kinase activity"/>
    <property type="evidence" value="ECO:0007669"/>
    <property type="project" value="InterPro"/>
</dbReference>
<organism evidence="3 4">
    <name type="scientific">Helianthus annuus</name>
    <name type="common">Common sunflower</name>
    <dbReference type="NCBI Taxonomy" id="4232"/>
    <lineage>
        <taxon>Eukaryota</taxon>
        <taxon>Viridiplantae</taxon>
        <taxon>Streptophyta</taxon>
        <taxon>Embryophyta</taxon>
        <taxon>Tracheophyta</taxon>
        <taxon>Spermatophyta</taxon>
        <taxon>Magnoliopsida</taxon>
        <taxon>eudicotyledons</taxon>
        <taxon>Gunneridae</taxon>
        <taxon>Pentapetalae</taxon>
        <taxon>asterids</taxon>
        <taxon>campanulids</taxon>
        <taxon>Asterales</taxon>
        <taxon>Asteraceae</taxon>
        <taxon>Asteroideae</taxon>
        <taxon>Heliantheae alliance</taxon>
        <taxon>Heliantheae</taxon>
        <taxon>Helianthus</taxon>
    </lineage>
</organism>
<feature type="domain" description="Protein kinase" evidence="2">
    <location>
        <begin position="1"/>
        <end position="244"/>
    </location>
</feature>
<dbReference type="Gramene" id="mRNA:HanXRQr2_Chr11g0518331">
    <property type="protein sequence ID" value="CDS:HanXRQr2_Chr11g0518331.1"/>
    <property type="gene ID" value="HanXRQr2_Chr11g0518331"/>
</dbReference>
<dbReference type="PANTHER" id="PTHR27003:SF471">
    <property type="entry name" value="VASCULAR ENDOTHELIAL GROWTH FACTOR RECEPTOR 2 (VEGFR2)-RELATED"/>
    <property type="match status" value="1"/>
</dbReference>
<reference evidence="3" key="2">
    <citation type="submission" date="2020-06" db="EMBL/GenBank/DDBJ databases">
        <title>Helianthus annuus Genome sequencing and assembly Release 2.</title>
        <authorList>
            <person name="Gouzy J."/>
            <person name="Langlade N."/>
            <person name="Munos S."/>
        </authorList>
    </citation>
    <scope>NUCLEOTIDE SEQUENCE</scope>
    <source>
        <tissue evidence="3">Leaves</tissue>
    </source>
</reference>
<dbReference type="Proteomes" id="UP000215914">
    <property type="component" value="Unassembled WGS sequence"/>
</dbReference>
<accession>A0A9K3HTN1</accession>
<dbReference type="Gene3D" id="1.10.510.10">
    <property type="entry name" value="Transferase(Phosphotransferase) domain 1"/>
    <property type="match status" value="1"/>
</dbReference>
<dbReference type="PANTHER" id="PTHR27003">
    <property type="entry name" value="OS07G0166700 PROTEIN"/>
    <property type="match status" value="1"/>
</dbReference>
<dbReference type="Pfam" id="PF07714">
    <property type="entry name" value="PK_Tyr_Ser-Thr"/>
    <property type="match status" value="1"/>
</dbReference>
<evidence type="ECO:0000259" key="2">
    <source>
        <dbReference type="PROSITE" id="PS50011"/>
    </source>
</evidence>
<gene>
    <name evidence="3" type="ORF">HanXRQr2_Chr11g0518331</name>
</gene>
<comment type="caution">
    <text evidence="3">The sequence shown here is derived from an EMBL/GenBank/DDBJ whole genome shotgun (WGS) entry which is preliminary data.</text>
</comment>
<keyword evidence="4" id="KW-1185">Reference proteome</keyword>
<name>A0A9K3HTN1_HELAN</name>
<evidence type="ECO:0000256" key="1">
    <source>
        <dbReference type="SAM" id="Phobius"/>
    </source>
</evidence>
<dbReference type="InterPro" id="IPR045272">
    <property type="entry name" value="ANXUR1/2-like"/>
</dbReference>
<dbReference type="InterPro" id="IPR001245">
    <property type="entry name" value="Ser-Thr/Tyr_kinase_cat_dom"/>
</dbReference>
<dbReference type="EMBL" id="MNCJ02000326">
    <property type="protein sequence ID" value="KAF5784333.1"/>
    <property type="molecule type" value="Genomic_DNA"/>
</dbReference>